<feature type="compositionally biased region" description="Low complexity" evidence="1">
    <location>
        <begin position="26"/>
        <end position="36"/>
    </location>
</feature>
<feature type="chain" id="PRO_5020202044" evidence="2">
    <location>
        <begin position="23"/>
        <end position="65"/>
    </location>
</feature>
<dbReference type="RefSeq" id="WP_131029386.1">
    <property type="nucleotide sequence ID" value="NZ_SIXF01000005.1"/>
</dbReference>
<feature type="region of interest" description="Disordered" evidence="1">
    <location>
        <begin position="16"/>
        <end position="65"/>
    </location>
</feature>
<evidence type="ECO:0000313" key="3">
    <source>
        <dbReference type="EMBL" id="TBO43132.1"/>
    </source>
</evidence>
<protein>
    <submittedName>
        <fullName evidence="3">Uncharacterized protein</fullName>
    </submittedName>
</protein>
<dbReference type="Proteomes" id="UP000291819">
    <property type="component" value="Unassembled WGS sequence"/>
</dbReference>
<comment type="caution">
    <text evidence="3">The sequence shown here is derived from an EMBL/GenBank/DDBJ whole genome shotgun (WGS) entry which is preliminary data.</text>
</comment>
<sequence length="65" mass="6560">MFLPLFIAILLGLATPSNTNHSASCGGTTTVNTTDTDPGDTDPDDPGDTDPGEDTGGDTGNNPPR</sequence>
<dbReference type="AlphaFoldDB" id="A0A4Q9HFM0"/>
<accession>A0A4Q9HFM0</accession>
<organism evidence="3 4">
    <name type="scientific">Pedobacter kyonggii</name>
    <dbReference type="NCBI Taxonomy" id="1926871"/>
    <lineage>
        <taxon>Bacteria</taxon>
        <taxon>Pseudomonadati</taxon>
        <taxon>Bacteroidota</taxon>
        <taxon>Sphingobacteriia</taxon>
        <taxon>Sphingobacteriales</taxon>
        <taxon>Sphingobacteriaceae</taxon>
        <taxon>Pedobacter</taxon>
    </lineage>
</organism>
<feature type="signal peptide" evidence="2">
    <location>
        <begin position="1"/>
        <end position="22"/>
    </location>
</feature>
<feature type="compositionally biased region" description="Polar residues" evidence="1">
    <location>
        <begin position="16"/>
        <end position="25"/>
    </location>
</feature>
<proteinExistence type="predicted"/>
<evidence type="ECO:0000256" key="1">
    <source>
        <dbReference type="SAM" id="MobiDB-lite"/>
    </source>
</evidence>
<keyword evidence="2" id="KW-0732">Signal</keyword>
<reference evidence="3 4" key="1">
    <citation type="submission" date="2019-02" db="EMBL/GenBank/DDBJ databases">
        <title>Pedobacter kyonggii whole genome sequence analysis.</title>
        <authorList>
            <person name="Dahal R.H."/>
        </authorList>
    </citation>
    <scope>NUCLEOTIDE SEQUENCE [LARGE SCALE GENOMIC DNA]</scope>
    <source>
        <strain evidence="3 4">K-4-11-1</strain>
    </source>
</reference>
<evidence type="ECO:0000256" key="2">
    <source>
        <dbReference type="SAM" id="SignalP"/>
    </source>
</evidence>
<evidence type="ECO:0000313" key="4">
    <source>
        <dbReference type="Proteomes" id="UP000291819"/>
    </source>
</evidence>
<feature type="compositionally biased region" description="Acidic residues" evidence="1">
    <location>
        <begin position="37"/>
        <end position="56"/>
    </location>
</feature>
<dbReference type="EMBL" id="SIXF01000005">
    <property type="protein sequence ID" value="TBO43132.1"/>
    <property type="molecule type" value="Genomic_DNA"/>
</dbReference>
<keyword evidence="4" id="KW-1185">Reference proteome</keyword>
<name>A0A4Q9HFM0_9SPHI</name>
<gene>
    <name evidence="3" type="ORF">EYS08_07195</name>
</gene>